<dbReference type="EMBL" id="CAEKDK010000005">
    <property type="protein sequence ID" value="CAB4280161.1"/>
    <property type="molecule type" value="Genomic_DNA"/>
</dbReference>
<protein>
    <submittedName>
        <fullName evidence="2">Uncharacterized protein</fullName>
    </submittedName>
</protein>
<sequence>MVWWGWEEVYNGVQKIHSDYGSVEIRRKKHWEMMKEMVHHQVLCMCNMMRDPKESNKSVAPVAKRGRKAAGQGGGGMRSRGRKKAHEEEALQGKTFLATTTFGREKALFRRKNNFATKYFRRHNGR</sequence>
<feature type="region of interest" description="Disordered" evidence="1">
    <location>
        <begin position="55"/>
        <end position="92"/>
    </location>
</feature>
<evidence type="ECO:0000313" key="3">
    <source>
        <dbReference type="Proteomes" id="UP000507222"/>
    </source>
</evidence>
<reference evidence="2 3" key="1">
    <citation type="submission" date="2020-05" db="EMBL/GenBank/DDBJ databases">
        <authorList>
            <person name="Campoy J."/>
            <person name="Schneeberger K."/>
            <person name="Spophaly S."/>
        </authorList>
    </citation>
    <scope>NUCLEOTIDE SEQUENCE [LARGE SCALE GENOMIC DNA]</scope>
    <source>
        <strain evidence="2">PruArmRojPasFocal</strain>
    </source>
</reference>
<gene>
    <name evidence="2" type="ORF">CURHAP_LOCUS32918</name>
</gene>
<dbReference type="Proteomes" id="UP000507222">
    <property type="component" value="Unassembled WGS sequence"/>
</dbReference>
<evidence type="ECO:0000256" key="1">
    <source>
        <dbReference type="SAM" id="MobiDB-lite"/>
    </source>
</evidence>
<name>A0A6J5UW34_PRUAR</name>
<accession>A0A6J5UW34</accession>
<dbReference type="AlphaFoldDB" id="A0A6J5UW34"/>
<proteinExistence type="predicted"/>
<organism evidence="2 3">
    <name type="scientific">Prunus armeniaca</name>
    <name type="common">Apricot</name>
    <name type="synonym">Armeniaca vulgaris</name>
    <dbReference type="NCBI Taxonomy" id="36596"/>
    <lineage>
        <taxon>Eukaryota</taxon>
        <taxon>Viridiplantae</taxon>
        <taxon>Streptophyta</taxon>
        <taxon>Embryophyta</taxon>
        <taxon>Tracheophyta</taxon>
        <taxon>Spermatophyta</taxon>
        <taxon>Magnoliopsida</taxon>
        <taxon>eudicotyledons</taxon>
        <taxon>Gunneridae</taxon>
        <taxon>Pentapetalae</taxon>
        <taxon>rosids</taxon>
        <taxon>fabids</taxon>
        <taxon>Rosales</taxon>
        <taxon>Rosaceae</taxon>
        <taxon>Amygdaloideae</taxon>
        <taxon>Amygdaleae</taxon>
        <taxon>Prunus</taxon>
    </lineage>
</organism>
<evidence type="ECO:0000313" key="2">
    <source>
        <dbReference type="EMBL" id="CAB4280161.1"/>
    </source>
</evidence>